<dbReference type="RefSeq" id="WP_345674743.1">
    <property type="nucleotide sequence ID" value="NZ_BAABHS010000005.1"/>
</dbReference>
<reference evidence="3" key="1">
    <citation type="journal article" date="2019" name="Int. J. Syst. Evol. Microbiol.">
        <title>The Global Catalogue of Microorganisms (GCM) 10K type strain sequencing project: providing services to taxonomists for standard genome sequencing and annotation.</title>
        <authorList>
            <consortium name="The Broad Institute Genomics Platform"/>
            <consortium name="The Broad Institute Genome Sequencing Center for Infectious Disease"/>
            <person name="Wu L."/>
            <person name="Ma J."/>
        </authorList>
    </citation>
    <scope>NUCLEOTIDE SEQUENCE [LARGE SCALE GENOMIC DNA]</scope>
    <source>
        <strain evidence="3">JCM 17986</strain>
    </source>
</reference>
<keyword evidence="3" id="KW-1185">Reference proteome</keyword>
<proteinExistence type="predicted"/>
<gene>
    <name evidence="2" type="ORF">GCM10023205_17370</name>
</gene>
<accession>A0ABP9GXH5</accession>
<evidence type="ECO:0000313" key="3">
    <source>
        <dbReference type="Proteomes" id="UP001500466"/>
    </source>
</evidence>
<evidence type="ECO:0008006" key="4">
    <source>
        <dbReference type="Google" id="ProtNLM"/>
    </source>
</evidence>
<feature type="compositionally biased region" description="Gly residues" evidence="1">
    <location>
        <begin position="37"/>
        <end position="53"/>
    </location>
</feature>
<name>A0ABP9GXH5_9ACTN</name>
<comment type="caution">
    <text evidence="2">The sequence shown here is derived from an EMBL/GenBank/DDBJ whole genome shotgun (WGS) entry which is preliminary data.</text>
</comment>
<dbReference type="Proteomes" id="UP001500466">
    <property type="component" value="Unassembled WGS sequence"/>
</dbReference>
<sequence length="247" mass="25079">MATGIARRTRTTAVVGGMALLSVLLVGCEDSITGGKEGAGGGSGQQPFGGGKGAKGDPTSFLLTAKDLPSDSGLAVGPTTTYPDPARAPGPKAAAQDPQCQVLLDMLDPGQAALPPAKAASVDLTGKPYQVTSLVEEYAPGQAQQLVATLTSAIAACHDTKSRAADGSWEYLGTVSFMTPTVGDGRVGYGLRWGSSRSEKKASVAVVQVGDRLVVVITRVNDQAGEAGSTPDLALIRAQVKKLTGKD</sequence>
<organism evidence="2 3">
    <name type="scientific">Yinghuangia aomiensis</name>
    <dbReference type="NCBI Taxonomy" id="676205"/>
    <lineage>
        <taxon>Bacteria</taxon>
        <taxon>Bacillati</taxon>
        <taxon>Actinomycetota</taxon>
        <taxon>Actinomycetes</taxon>
        <taxon>Kitasatosporales</taxon>
        <taxon>Streptomycetaceae</taxon>
        <taxon>Yinghuangia</taxon>
    </lineage>
</organism>
<dbReference type="PROSITE" id="PS51257">
    <property type="entry name" value="PROKAR_LIPOPROTEIN"/>
    <property type="match status" value="1"/>
</dbReference>
<evidence type="ECO:0000313" key="2">
    <source>
        <dbReference type="EMBL" id="GAA4955903.1"/>
    </source>
</evidence>
<feature type="region of interest" description="Disordered" evidence="1">
    <location>
        <begin position="37"/>
        <end position="94"/>
    </location>
</feature>
<protein>
    <recommendedName>
        <fullName evidence="4">PknH-like extracellular domain-containing protein</fullName>
    </recommendedName>
</protein>
<dbReference type="EMBL" id="BAABHS010000005">
    <property type="protein sequence ID" value="GAA4955903.1"/>
    <property type="molecule type" value="Genomic_DNA"/>
</dbReference>
<evidence type="ECO:0000256" key="1">
    <source>
        <dbReference type="SAM" id="MobiDB-lite"/>
    </source>
</evidence>